<reference evidence="1" key="1">
    <citation type="submission" date="2020-05" db="EMBL/GenBank/DDBJ databases">
        <authorList>
            <person name="Chiriac C."/>
            <person name="Salcher M."/>
            <person name="Ghai R."/>
            <person name="Kavagutti S V."/>
        </authorList>
    </citation>
    <scope>NUCLEOTIDE SEQUENCE</scope>
</reference>
<proteinExistence type="predicted"/>
<dbReference type="AlphaFoldDB" id="A0A6J7I0Y9"/>
<protein>
    <submittedName>
        <fullName evidence="1">Unannotated protein</fullName>
    </submittedName>
</protein>
<accession>A0A6J7I0Y9</accession>
<sequence length="269" mass="30644">MLFADNGRRVPSPMMRVFSNSPSNYYKINQPVNDYHLILEKLKANNLVDINISSLGFIEKITLLKNRIINNEYFKNLIKGVHIPFAYKAIDQNKEMGSELEDFLLPAIQKSFNEKYPNSKFKAILQSNSILKNNLVIDRNSRYDEFVNKSAVNTVVGWYFPQALQEFDIASQRLQMKELPQPSEFGVCLSGAKDIASALVGAPELLISSEFYTPILCLSSYVHADPRLVLLLKAYGPHMEFWCMSQMLTKNVTQVSEQWSGGLTVYEVI</sequence>
<organism evidence="1">
    <name type="scientific">freshwater metagenome</name>
    <dbReference type="NCBI Taxonomy" id="449393"/>
    <lineage>
        <taxon>unclassified sequences</taxon>
        <taxon>metagenomes</taxon>
        <taxon>ecological metagenomes</taxon>
    </lineage>
</organism>
<dbReference type="EMBL" id="CAFBMS010000075">
    <property type="protein sequence ID" value="CAB4924364.1"/>
    <property type="molecule type" value="Genomic_DNA"/>
</dbReference>
<name>A0A6J7I0Y9_9ZZZZ</name>
<evidence type="ECO:0000313" key="1">
    <source>
        <dbReference type="EMBL" id="CAB4924364.1"/>
    </source>
</evidence>
<gene>
    <name evidence="1" type="ORF">UFOPK3614_01039</name>
</gene>